<reference evidence="2" key="2">
    <citation type="journal article" date="2013" name="PLoS Genet.">
        <title>Comparative genome structure, secondary metabolite, and effector coding capacity across Cochliobolus pathogens.</title>
        <authorList>
            <person name="Condon B.J."/>
            <person name="Leng Y."/>
            <person name="Wu D."/>
            <person name="Bushley K.E."/>
            <person name="Ohm R.A."/>
            <person name="Otillar R."/>
            <person name="Martin J."/>
            <person name="Schackwitz W."/>
            <person name="Grimwood J."/>
            <person name="MohdZainudin N."/>
            <person name="Xue C."/>
            <person name="Wang R."/>
            <person name="Manning V.A."/>
            <person name="Dhillon B."/>
            <person name="Tu Z.J."/>
            <person name="Steffenson B.J."/>
            <person name="Salamov A."/>
            <person name="Sun H."/>
            <person name="Lowry S."/>
            <person name="LaButti K."/>
            <person name="Han J."/>
            <person name="Copeland A."/>
            <person name="Lindquist E."/>
            <person name="Barry K."/>
            <person name="Schmutz J."/>
            <person name="Baker S.E."/>
            <person name="Ciuffetti L.M."/>
            <person name="Grigoriev I.V."/>
            <person name="Zhong S."/>
            <person name="Turgeon B.G."/>
        </authorList>
    </citation>
    <scope>NUCLEOTIDE SEQUENCE [LARGE SCALE GENOMIC DNA]</scope>
    <source>
        <strain evidence="2">C5 / ATCC 48332 / race O</strain>
    </source>
</reference>
<dbReference type="Gene3D" id="1.25.40.20">
    <property type="entry name" value="Ankyrin repeat-containing domain"/>
    <property type="match status" value="1"/>
</dbReference>
<dbReference type="AlphaFoldDB" id="M2UWY9"/>
<dbReference type="Proteomes" id="UP000016936">
    <property type="component" value="Unassembled WGS sequence"/>
</dbReference>
<dbReference type="SUPFAM" id="SSF48403">
    <property type="entry name" value="Ankyrin repeat"/>
    <property type="match status" value="1"/>
</dbReference>
<gene>
    <name evidence="1" type="ORF">COCHEDRAFT_1021155</name>
</gene>
<dbReference type="InterPro" id="IPR036770">
    <property type="entry name" value="Ankyrin_rpt-contain_sf"/>
</dbReference>
<dbReference type="HOGENOM" id="CLU_2284041_0_0_1"/>
<dbReference type="Pfam" id="PF12796">
    <property type="entry name" value="Ank_2"/>
    <property type="match status" value="1"/>
</dbReference>
<reference evidence="1 2" key="1">
    <citation type="journal article" date="2012" name="PLoS Pathog.">
        <title>Diverse lifestyles and strategies of plant pathogenesis encoded in the genomes of eighteen Dothideomycetes fungi.</title>
        <authorList>
            <person name="Ohm R.A."/>
            <person name="Feau N."/>
            <person name="Henrissat B."/>
            <person name="Schoch C.L."/>
            <person name="Horwitz B.A."/>
            <person name="Barry K.W."/>
            <person name="Condon B.J."/>
            <person name="Copeland A.C."/>
            <person name="Dhillon B."/>
            <person name="Glaser F."/>
            <person name="Hesse C.N."/>
            <person name="Kosti I."/>
            <person name="LaButti K."/>
            <person name="Lindquist E.A."/>
            <person name="Lucas S."/>
            <person name="Salamov A.A."/>
            <person name="Bradshaw R.E."/>
            <person name="Ciuffetti L."/>
            <person name="Hamelin R.C."/>
            <person name="Kema G.H.J."/>
            <person name="Lawrence C."/>
            <person name="Scott J.A."/>
            <person name="Spatafora J.W."/>
            <person name="Turgeon B.G."/>
            <person name="de Wit P.J.G.M."/>
            <person name="Zhong S."/>
            <person name="Goodwin S.B."/>
            <person name="Grigoriev I.V."/>
        </authorList>
    </citation>
    <scope>NUCLEOTIDE SEQUENCE [LARGE SCALE GENOMIC DNA]</scope>
    <source>
        <strain evidence="2">C5 / ATCC 48332 / race O</strain>
    </source>
</reference>
<name>M2UWY9_COCH5</name>
<evidence type="ECO:0000313" key="2">
    <source>
        <dbReference type="Proteomes" id="UP000016936"/>
    </source>
</evidence>
<dbReference type="InterPro" id="IPR002110">
    <property type="entry name" value="Ankyrin_rpt"/>
</dbReference>
<feature type="non-terminal residue" evidence="1">
    <location>
        <position position="102"/>
    </location>
</feature>
<protein>
    <submittedName>
        <fullName evidence="1">Uncharacterized protein</fullName>
    </submittedName>
</protein>
<sequence length="102" mass="11062">MGKVNVDEKGIIQSTALMCAARTGQIDTAGILIIGGKADVNAKDMFGNTALMYAILGWRNDLVERLYGVDAGDRIKFETSKPVSSEERRDMVKLLLTIGKAD</sequence>
<accession>M2UWY9</accession>
<proteinExistence type="predicted"/>
<organism evidence="1 2">
    <name type="scientific">Cochliobolus heterostrophus (strain C5 / ATCC 48332 / race O)</name>
    <name type="common">Southern corn leaf blight fungus</name>
    <name type="synonym">Bipolaris maydis</name>
    <dbReference type="NCBI Taxonomy" id="701091"/>
    <lineage>
        <taxon>Eukaryota</taxon>
        <taxon>Fungi</taxon>
        <taxon>Dikarya</taxon>
        <taxon>Ascomycota</taxon>
        <taxon>Pezizomycotina</taxon>
        <taxon>Dothideomycetes</taxon>
        <taxon>Pleosporomycetidae</taxon>
        <taxon>Pleosporales</taxon>
        <taxon>Pleosporineae</taxon>
        <taxon>Pleosporaceae</taxon>
        <taxon>Bipolaris</taxon>
    </lineage>
</organism>
<evidence type="ECO:0000313" key="1">
    <source>
        <dbReference type="EMBL" id="EMD92328.1"/>
    </source>
</evidence>
<dbReference type="EMBL" id="KB445575">
    <property type="protein sequence ID" value="EMD92328.1"/>
    <property type="molecule type" value="Genomic_DNA"/>
</dbReference>
<keyword evidence="2" id="KW-1185">Reference proteome</keyword>